<name>A0AAW0UKU3_SCYPA</name>
<organism evidence="2 3">
    <name type="scientific">Scylla paramamosain</name>
    <name type="common">Mud crab</name>
    <dbReference type="NCBI Taxonomy" id="85552"/>
    <lineage>
        <taxon>Eukaryota</taxon>
        <taxon>Metazoa</taxon>
        <taxon>Ecdysozoa</taxon>
        <taxon>Arthropoda</taxon>
        <taxon>Crustacea</taxon>
        <taxon>Multicrustacea</taxon>
        <taxon>Malacostraca</taxon>
        <taxon>Eumalacostraca</taxon>
        <taxon>Eucarida</taxon>
        <taxon>Decapoda</taxon>
        <taxon>Pleocyemata</taxon>
        <taxon>Brachyura</taxon>
        <taxon>Eubrachyura</taxon>
        <taxon>Portunoidea</taxon>
        <taxon>Portunidae</taxon>
        <taxon>Portuninae</taxon>
        <taxon>Scylla</taxon>
    </lineage>
</organism>
<dbReference type="AlphaFoldDB" id="A0AAW0UKU3"/>
<accession>A0AAW0UKU3</accession>
<dbReference type="Proteomes" id="UP001487740">
    <property type="component" value="Unassembled WGS sequence"/>
</dbReference>
<gene>
    <name evidence="2" type="ORF">O3P69_003266</name>
</gene>
<keyword evidence="3" id="KW-1185">Reference proteome</keyword>
<comment type="caution">
    <text evidence="2">The sequence shown here is derived from an EMBL/GenBank/DDBJ whole genome shotgun (WGS) entry which is preliminary data.</text>
</comment>
<evidence type="ECO:0000313" key="2">
    <source>
        <dbReference type="EMBL" id="KAK8400486.1"/>
    </source>
</evidence>
<sequence length="263" mass="28535">MWRGMPWVLIENPASSGPLYYYTTVLSVPNSTALIHSGLLPVSHHISLFTAGRHYCRVPLSCLSHVRSAATLPRLTHIPCAVRLRVAHLAALRRYSQAGAPVRVMPLGFATGSPHTPTPAFIGHGSSTPTPCYGRLGRLETSAESHPLSSHLSTPPLPYTCRAPAPPLRPTSLSPSTHTCQPQPLPSHLFSTPAPLFRRESFGAQSASGEDLTRSCRRQLWCSQMCEVESVSVLSADSKTLPAGDRHHNNPASPLPPPPRHRR</sequence>
<feature type="region of interest" description="Disordered" evidence="1">
    <location>
        <begin position="237"/>
        <end position="263"/>
    </location>
</feature>
<reference evidence="2 3" key="1">
    <citation type="submission" date="2023-03" db="EMBL/GenBank/DDBJ databases">
        <title>High-quality genome of Scylla paramamosain provides insights in environmental adaptation.</title>
        <authorList>
            <person name="Zhang L."/>
        </authorList>
    </citation>
    <scope>NUCLEOTIDE SEQUENCE [LARGE SCALE GENOMIC DNA]</scope>
    <source>
        <strain evidence="2">LZ_2023a</strain>
        <tissue evidence="2">Muscle</tissue>
    </source>
</reference>
<evidence type="ECO:0000313" key="3">
    <source>
        <dbReference type="Proteomes" id="UP001487740"/>
    </source>
</evidence>
<evidence type="ECO:0000256" key="1">
    <source>
        <dbReference type="SAM" id="MobiDB-lite"/>
    </source>
</evidence>
<protein>
    <submittedName>
        <fullName evidence="2">Uncharacterized protein</fullName>
    </submittedName>
</protein>
<dbReference type="EMBL" id="JARAKH010000010">
    <property type="protein sequence ID" value="KAK8400486.1"/>
    <property type="molecule type" value="Genomic_DNA"/>
</dbReference>
<proteinExistence type="predicted"/>
<feature type="compositionally biased region" description="Pro residues" evidence="1">
    <location>
        <begin position="253"/>
        <end position="263"/>
    </location>
</feature>